<dbReference type="Gene3D" id="1.10.3210.10">
    <property type="entry name" value="Hypothetical protein af1432"/>
    <property type="match status" value="1"/>
</dbReference>
<accession>A0A511X0B8</accession>
<evidence type="ECO:0000259" key="1">
    <source>
        <dbReference type="PROSITE" id="PS51832"/>
    </source>
</evidence>
<dbReference type="STRING" id="442899.SAMN05720591_1013"/>
<keyword evidence="2" id="KW-0378">Hydrolase</keyword>
<dbReference type="SMART" id="SM00471">
    <property type="entry name" value="HDc"/>
    <property type="match status" value="1"/>
</dbReference>
<dbReference type="GO" id="GO:0016787">
    <property type="term" value="F:hydrolase activity"/>
    <property type="evidence" value="ECO:0007669"/>
    <property type="project" value="UniProtKB-KW"/>
</dbReference>
<keyword evidence="3" id="KW-1185">Reference proteome</keyword>
<dbReference type="AlphaFoldDB" id="A0A511X0B8"/>
<reference evidence="2 3" key="1">
    <citation type="submission" date="2019-07" db="EMBL/GenBank/DDBJ databases">
        <title>Whole genome shotgun sequence of Halolactibacillus alkaliphilus NBRC 103919.</title>
        <authorList>
            <person name="Hosoyama A."/>
            <person name="Uohara A."/>
            <person name="Ohji S."/>
            <person name="Ichikawa N."/>
        </authorList>
    </citation>
    <scope>NUCLEOTIDE SEQUENCE [LARGE SCALE GENOMIC DNA]</scope>
    <source>
        <strain evidence="2 3">NBRC 103919</strain>
    </source>
</reference>
<organism evidence="2 3">
    <name type="scientific">Halolactibacillus alkaliphilus</name>
    <dbReference type="NCBI Taxonomy" id="442899"/>
    <lineage>
        <taxon>Bacteria</taxon>
        <taxon>Bacillati</taxon>
        <taxon>Bacillota</taxon>
        <taxon>Bacilli</taxon>
        <taxon>Bacillales</taxon>
        <taxon>Bacillaceae</taxon>
        <taxon>Halolactibacillus</taxon>
    </lineage>
</organism>
<dbReference type="PROSITE" id="PS51832">
    <property type="entry name" value="HD_GYP"/>
    <property type="match status" value="1"/>
</dbReference>
<dbReference type="Proteomes" id="UP000321400">
    <property type="component" value="Unassembled WGS sequence"/>
</dbReference>
<dbReference type="SUPFAM" id="SSF109604">
    <property type="entry name" value="HD-domain/PDEase-like"/>
    <property type="match status" value="1"/>
</dbReference>
<proteinExistence type="predicted"/>
<sequence>MRVHPKQLVEKCVIMDDVYSKGLQPIVPKNTVVTPIIQEVLDRFMIREVEVEEYLEDGMTYFPLPIEAIEQTNEKAPATPFIEHYHTVVKQYETFYQLWQSGVPLDMHKVRETIVPLVERTVDHQREVLLLFREATKERYLAHHSVAVALLSGLLAKQLGYEKDWIQVALAGFLADSGMAKISQRLLKKPEALVLPEQDEVKKHPTYSYRYVEKCASLSRQAKLGIIQHHEKLDGSGYPMGVKRDKIHPYAKIIAISDSYHAMMTERFYQKEKRLFEAVLDMRQKVNQQFDDKYLYQFFYMLEKQFEQQVVMLSSGERAEIIELHLNKDPQIIVRVYRTNNIYTLTQDASPEITTFI</sequence>
<dbReference type="RefSeq" id="WP_089798921.1">
    <property type="nucleotide sequence ID" value="NZ_BJYE01000008.1"/>
</dbReference>
<dbReference type="PANTHER" id="PTHR43155">
    <property type="entry name" value="CYCLIC DI-GMP PHOSPHODIESTERASE PA4108-RELATED"/>
    <property type="match status" value="1"/>
</dbReference>
<comment type="caution">
    <text evidence="2">The sequence shown here is derived from an EMBL/GenBank/DDBJ whole genome shotgun (WGS) entry which is preliminary data.</text>
</comment>
<feature type="domain" description="HD-GYP" evidence="1">
    <location>
        <begin position="119"/>
        <end position="314"/>
    </location>
</feature>
<evidence type="ECO:0000313" key="3">
    <source>
        <dbReference type="Proteomes" id="UP000321400"/>
    </source>
</evidence>
<dbReference type="OrthoDB" id="9759601at2"/>
<gene>
    <name evidence="2" type="ORF">HAL01_08630</name>
</gene>
<protein>
    <submittedName>
        <fullName evidence="2">HD family phosphohydrolase</fullName>
    </submittedName>
</protein>
<dbReference type="Pfam" id="PF13487">
    <property type="entry name" value="HD_5"/>
    <property type="match status" value="1"/>
</dbReference>
<dbReference type="PANTHER" id="PTHR43155:SF2">
    <property type="entry name" value="CYCLIC DI-GMP PHOSPHODIESTERASE PA4108"/>
    <property type="match status" value="1"/>
</dbReference>
<dbReference type="EMBL" id="BJYE01000008">
    <property type="protein sequence ID" value="GEN56399.1"/>
    <property type="molecule type" value="Genomic_DNA"/>
</dbReference>
<name>A0A511X0B8_9BACI</name>
<evidence type="ECO:0000313" key="2">
    <source>
        <dbReference type="EMBL" id="GEN56399.1"/>
    </source>
</evidence>
<dbReference type="CDD" id="cd00077">
    <property type="entry name" value="HDc"/>
    <property type="match status" value="1"/>
</dbReference>
<dbReference type="InterPro" id="IPR037522">
    <property type="entry name" value="HD_GYP_dom"/>
</dbReference>
<dbReference type="InterPro" id="IPR003607">
    <property type="entry name" value="HD/PDEase_dom"/>
</dbReference>